<dbReference type="PANTHER" id="PTHR24351">
    <property type="entry name" value="RIBOSOMAL PROTEIN S6 KINASE"/>
    <property type="match status" value="1"/>
</dbReference>
<dbReference type="EMBL" id="CANTFM010001766">
    <property type="protein sequence ID" value="CAI5742774.1"/>
    <property type="molecule type" value="Genomic_DNA"/>
</dbReference>
<protein>
    <recommendedName>
        <fullName evidence="6">AGC-kinase C-terminal domain-containing protein</fullName>
    </recommendedName>
</protein>
<keyword evidence="2" id="KW-0808">Transferase</keyword>
<accession>A0AAV0V4Z4</accession>
<evidence type="ECO:0000256" key="3">
    <source>
        <dbReference type="ARBA" id="ARBA00022741"/>
    </source>
</evidence>
<keyword evidence="5" id="KW-0067">ATP-binding</keyword>
<sequence length="248" mass="27654">MALPSVVSSPSTVASKADAKLLNGNNDWDCFRNGSYNGLKSVWMTANSRLTIFASSSCTLLSDTELDSIEEGLEHEKTVEKDLEEENAVYRDPTPSLVYDGVGSRQTAFSSSRSFSTRARPASIVLALRAWHPDTLHFLFSADRALLVCKISEEEPSFPNHFSPELCNLLSAVLHKDVNQRLGNGSNGIQDILDHPFFANINLHRLETKRVTPPIVRKLATKLDTSNFECQFTSQQVEGHLVYEERRP</sequence>
<evidence type="ECO:0000256" key="4">
    <source>
        <dbReference type="ARBA" id="ARBA00022777"/>
    </source>
</evidence>
<evidence type="ECO:0000313" key="7">
    <source>
        <dbReference type="EMBL" id="CAI5742774.1"/>
    </source>
</evidence>
<evidence type="ECO:0000256" key="2">
    <source>
        <dbReference type="ARBA" id="ARBA00022679"/>
    </source>
</evidence>
<dbReference type="AlphaFoldDB" id="A0AAV0V4Z4"/>
<keyword evidence="8" id="KW-1185">Reference proteome</keyword>
<dbReference type="InterPro" id="IPR000961">
    <property type="entry name" value="AGC-kinase_C"/>
</dbReference>
<reference evidence="7" key="1">
    <citation type="submission" date="2022-12" db="EMBL/GenBank/DDBJ databases">
        <authorList>
            <person name="Webb A."/>
        </authorList>
    </citation>
    <scope>NUCLEOTIDE SEQUENCE</scope>
    <source>
        <strain evidence="7">Pd1</strain>
    </source>
</reference>
<keyword evidence="3" id="KW-0547">Nucleotide-binding</keyword>
<dbReference type="SUPFAM" id="SSF56112">
    <property type="entry name" value="Protein kinase-like (PK-like)"/>
    <property type="match status" value="1"/>
</dbReference>
<evidence type="ECO:0000256" key="1">
    <source>
        <dbReference type="ARBA" id="ARBA00022527"/>
    </source>
</evidence>
<feature type="domain" description="AGC-kinase C-terminal" evidence="6">
    <location>
        <begin position="199"/>
        <end position="248"/>
    </location>
</feature>
<evidence type="ECO:0000256" key="5">
    <source>
        <dbReference type="ARBA" id="ARBA00022840"/>
    </source>
</evidence>
<dbReference type="GO" id="GO:0005524">
    <property type="term" value="F:ATP binding"/>
    <property type="evidence" value="ECO:0007669"/>
    <property type="project" value="UniProtKB-KW"/>
</dbReference>
<keyword evidence="4" id="KW-0418">Kinase</keyword>
<name>A0AAV0V4Z4_9STRA</name>
<dbReference type="Gene3D" id="3.30.200.20">
    <property type="entry name" value="Phosphorylase Kinase, domain 1"/>
    <property type="match status" value="1"/>
</dbReference>
<gene>
    <name evidence="7" type="ORF">PDE001_LOCUS8406</name>
</gene>
<evidence type="ECO:0000313" key="8">
    <source>
        <dbReference type="Proteomes" id="UP001162029"/>
    </source>
</evidence>
<dbReference type="GO" id="GO:0004674">
    <property type="term" value="F:protein serine/threonine kinase activity"/>
    <property type="evidence" value="ECO:0007669"/>
    <property type="project" value="UniProtKB-KW"/>
</dbReference>
<comment type="caution">
    <text evidence="7">The sequence shown here is derived from an EMBL/GenBank/DDBJ whole genome shotgun (WGS) entry which is preliminary data.</text>
</comment>
<proteinExistence type="predicted"/>
<dbReference type="Proteomes" id="UP001162029">
    <property type="component" value="Unassembled WGS sequence"/>
</dbReference>
<dbReference type="InterPro" id="IPR011009">
    <property type="entry name" value="Kinase-like_dom_sf"/>
</dbReference>
<keyword evidence="1" id="KW-0723">Serine/threonine-protein kinase</keyword>
<organism evidence="7 8">
    <name type="scientific">Peronospora destructor</name>
    <dbReference type="NCBI Taxonomy" id="86335"/>
    <lineage>
        <taxon>Eukaryota</taxon>
        <taxon>Sar</taxon>
        <taxon>Stramenopiles</taxon>
        <taxon>Oomycota</taxon>
        <taxon>Peronosporomycetes</taxon>
        <taxon>Peronosporales</taxon>
        <taxon>Peronosporaceae</taxon>
        <taxon>Peronospora</taxon>
    </lineage>
</organism>
<evidence type="ECO:0000259" key="6">
    <source>
        <dbReference type="PROSITE" id="PS51285"/>
    </source>
</evidence>
<dbReference type="PROSITE" id="PS51285">
    <property type="entry name" value="AGC_KINASE_CTER"/>
    <property type="match status" value="1"/>
</dbReference>
<dbReference type="Gene3D" id="1.10.510.10">
    <property type="entry name" value="Transferase(Phosphotransferase) domain 1"/>
    <property type="match status" value="1"/>
</dbReference>